<proteinExistence type="predicted"/>
<evidence type="ECO:0000256" key="1">
    <source>
        <dbReference type="SAM" id="SignalP"/>
    </source>
</evidence>
<name>A0A4Y3IP67_9VIBR</name>
<dbReference type="EMBL" id="BJLH01000009">
    <property type="protein sequence ID" value="GEA61047.1"/>
    <property type="molecule type" value="Genomic_DNA"/>
</dbReference>
<feature type="chain" id="PRO_5021499014" evidence="1">
    <location>
        <begin position="19"/>
        <end position="97"/>
    </location>
</feature>
<reference evidence="2 3" key="1">
    <citation type="submission" date="2019-06" db="EMBL/GenBank/DDBJ databases">
        <title>Whole genome shotgun sequence of Vibrio comitans NBRC 102076.</title>
        <authorList>
            <person name="Hosoyama A."/>
            <person name="Uohara A."/>
            <person name="Ohji S."/>
            <person name="Ichikawa N."/>
        </authorList>
    </citation>
    <scope>NUCLEOTIDE SEQUENCE [LARGE SCALE GENOMIC DNA]</scope>
    <source>
        <strain evidence="2 3">NBRC 102076</strain>
    </source>
</reference>
<feature type="signal peptide" evidence="1">
    <location>
        <begin position="1"/>
        <end position="18"/>
    </location>
</feature>
<keyword evidence="1" id="KW-0732">Signal</keyword>
<sequence length="97" mass="10678">MKKLVIVLALGVTFGASAASYSDYSDVDTWVYDEQYPTLETSLLKTCVALGEAKQSNQHDEVGKIIELVESNGDDVETCNEVAMNVMSDIDYDLFSE</sequence>
<protein>
    <submittedName>
        <fullName evidence="2">Uncharacterized protein</fullName>
    </submittedName>
</protein>
<dbReference type="AlphaFoldDB" id="A0A4Y3IP67"/>
<evidence type="ECO:0000313" key="3">
    <source>
        <dbReference type="Proteomes" id="UP000318242"/>
    </source>
</evidence>
<dbReference type="Proteomes" id="UP000318242">
    <property type="component" value="Unassembled WGS sequence"/>
</dbReference>
<evidence type="ECO:0000313" key="2">
    <source>
        <dbReference type="EMBL" id="GEA61047.1"/>
    </source>
</evidence>
<keyword evidence="3" id="KW-1185">Reference proteome</keyword>
<accession>A0A4Y3IP67</accession>
<gene>
    <name evidence="2" type="ORF">VCO01S_22400</name>
</gene>
<comment type="caution">
    <text evidence="2">The sequence shown here is derived from an EMBL/GenBank/DDBJ whole genome shotgun (WGS) entry which is preliminary data.</text>
</comment>
<dbReference type="RefSeq" id="WP_141271436.1">
    <property type="nucleotide sequence ID" value="NZ_BJLH01000009.1"/>
</dbReference>
<organism evidence="2 3">
    <name type="scientific">Vibrio comitans NBRC 102076</name>
    <dbReference type="NCBI Taxonomy" id="1219078"/>
    <lineage>
        <taxon>Bacteria</taxon>
        <taxon>Pseudomonadati</taxon>
        <taxon>Pseudomonadota</taxon>
        <taxon>Gammaproteobacteria</taxon>
        <taxon>Vibrionales</taxon>
        <taxon>Vibrionaceae</taxon>
        <taxon>Vibrio</taxon>
    </lineage>
</organism>